<feature type="domain" description="HTH araC/xylS-type" evidence="5">
    <location>
        <begin position="216"/>
        <end position="314"/>
    </location>
</feature>
<accession>A0A7L9SNA0</accession>
<dbReference type="InterPro" id="IPR018060">
    <property type="entry name" value="HTH_AraC"/>
</dbReference>
<dbReference type="PROSITE" id="PS01124">
    <property type="entry name" value="HTH_ARAC_FAMILY_2"/>
    <property type="match status" value="1"/>
</dbReference>
<dbReference type="SUPFAM" id="SSF51215">
    <property type="entry name" value="Regulatory protein AraC"/>
    <property type="match status" value="1"/>
</dbReference>
<dbReference type="EMBL" id="CP062938">
    <property type="protein sequence ID" value="QOL31793.1"/>
    <property type="molecule type" value="Genomic_DNA"/>
</dbReference>
<dbReference type="SUPFAM" id="SSF46689">
    <property type="entry name" value="Homeodomain-like"/>
    <property type="match status" value="2"/>
</dbReference>
<dbReference type="InterPro" id="IPR003313">
    <property type="entry name" value="AraC-bd"/>
</dbReference>
<reference evidence="6 7" key="1">
    <citation type="submission" date="2020-10" db="EMBL/GenBank/DDBJ databases">
        <title>Genome sequencing of Bifidobacterium eulemuris_DSMZ_100216.</title>
        <authorList>
            <person name="Kim J."/>
        </authorList>
    </citation>
    <scope>NUCLEOTIDE SEQUENCE [LARGE SCALE GENOMIC DNA]</scope>
    <source>
        <strain evidence="6 7">DSM 100216</strain>
    </source>
</reference>
<dbReference type="PANTHER" id="PTHR46796:SF6">
    <property type="entry name" value="ARAC SUBFAMILY"/>
    <property type="match status" value="1"/>
</dbReference>
<dbReference type="InterPro" id="IPR018062">
    <property type="entry name" value="HTH_AraC-typ_CS"/>
</dbReference>
<dbReference type="GO" id="GO:0003700">
    <property type="term" value="F:DNA-binding transcription factor activity"/>
    <property type="evidence" value="ECO:0007669"/>
    <property type="project" value="InterPro"/>
</dbReference>
<evidence type="ECO:0000256" key="3">
    <source>
        <dbReference type="ARBA" id="ARBA00023159"/>
    </source>
</evidence>
<dbReference type="InterPro" id="IPR009057">
    <property type="entry name" value="Homeodomain-like_sf"/>
</dbReference>
<protein>
    <submittedName>
        <fullName evidence="6">Helix-turn-helix transcriptional regulator</fullName>
    </submittedName>
</protein>
<keyword evidence="1" id="KW-0805">Transcription regulation</keyword>
<keyword evidence="2" id="KW-0238">DNA-binding</keyword>
<keyword evidence="7" id="KW-1185">Reference proteome</keyword>
<keyword evidence="3" id="KW-0010">Activator</keyword>
<evidence type="ECO:0000259" key="5">
    <source>
        <dbReference type="PROSITE" id="PS01124"/>
    </source>
</evidence>
<keyword evidence="4" id="KW-0804">Transcription</keyword>
<dbReference type="Proteomes" id="UP000593943">
    <property type="component" value="Chromosome"/>
</dbReference>
<proteinExistence type="predicted"/>
<organism evidence="6 7">
    <name type="scientific">Bifidobacterium eulemuris</name>
    <dbReference type="NCBI Taxonomy" id="1765219"/>
    <lineage>
        <taxon>Bacteria</taxon>
        <taxon>Bacillati</taxon>
        <taxon>Actinomycetota</taxon>
        <taxon>Actinomycetes</taxon>
        <taxon>Bifidobacteriales</taxon>
        <taxon>Bifidobacteriaceae</taxon>
        <taxon>Bifidobacterium</taxon>
    </lineage>
</organism>
<dbReference type="PRINTS" id="PR00032">
    <property type="entry name" value="HTHARAC"/>
</dbReference>
<name>A0A7L9SNA0_9BIFI</name>
<evidence type="ECO:0000256" key="4">
    <source>
        <dbReference type="ARBA" id="ARBA00023163"/>
    </source>
</evidence>
<dbReference type="InterPro" id="IPR020449">
    <property type="entry name" value="Tscrpt_reg_AraC-type_HTH"/>
</dbReference>
<dbReference type="RefSeq" id="WP_094636751.1">
    <property type="nucleotide sequence ID" value="NZ_CP062938.1"/>
</dbReference>
<dbReference type="PROSITE" id="PS00041">
    <property type="entry name" value="HTH_ARAC_FAMILY_1"/>
    <property type="match status" value="1"/>
</dbReference>
<dbReference type="AlphaFoldDB" id="A0A7L9SNA0"/>
<dbReference type="PANTHER" id="PTHR46796">
    <property type="entry name" value="HTH-TYPE TRANSCRIPTIONAL ACTIVATOR RHAS-RELATED"/>
    <property type="match status" value="1"/>
</dbReference>
<evidence type="ECO:0000313" key="7">
    <source>
        <dbReference type="Proteomes" id="UP000593943"/>
    </source>
</evidence>
<evidence type="ECO:0000256" key="2">
    <source>
        <dbReference type="ARBA" id="ARBA00023125"/>
    </source>
</evidence>
<evidence type="ECO:0000313" key="6">
    <source>
        <dbReference type="EMBL" id="QOL31793.1"/>
    </source>
</evidence>
<dbReference type="Pfam" id="PF12833">
    <property type="entry name" value="HTH_18"/>
    <property type="match status" value="1"/>
</dbReference>
<dbReference type="InterPro" id="IPR037923">
    <property type="entry name" value="HTH-like"/>
</dbReference>
<dbReference type="SMART" id="SM00342">
    <property type="entry name" value="HTH_ARAC"/>
    <property type="match status" value="1"/>
</dbReference>
<dbReference type="KEGG" id="beu:BE0216_04420"/>
<gene>
    <name evidence="6" type="ORF">BE0216_04420</name>
</gene>
<dbReference type="OrthoDB" id="2060755at2"/>
<dbReference type="Gene3D" id="1.10.10.60">
    <property type="entry name" value="Homeodomain-like"/>
    <property type="match status" value="2"/>
</dbReference>
<evidence type="ECO:0000256" key="1">
    <source>
        <dbReference type="ARBA" id="ARBA00023015"/>
    </source>
</evidence>
<dbReference type="InterPro" id="IPR050204">
    <property type="entry name" value="AraC_XylS_family_regulators"/>
</dbReference>
<dbReference type="GO" id="GO:0043565">
    <property type="term" value="F:sequence-specific DNA binding"/>
    <property type="evidence" value="ECO:0007669"/>
    <property type="project" value="InterPro"/>
</dbReference>
<dbReference type="Pfam" id="PF02311">
    <property type="entry name" value="AraC_binding"/>
    <property type="match status" value="1"/>
</dbReference>
<sequence length="323" mass="35432">MEFVTARVDSPVQFLSIGHFVSGPGWRHMRRTMDSFELIVVRRGVLPIRVGESGLLIREGEMALIPAGVEHAGTESITAPLEFVWMHFRFADGADEDAGVWSLASKPSPDDRCVSLPLYSAVGDAGRLAVMSNQLLDLFSQADSRPNAYCSYCATGLLLEITMQMRQRCAITQGGGLQAAEPVEDSGDGGENVAVAAAESVASAESRERRVRGSLRSVHSWIRANAFEDISVADVAARFHYSPSYLTSLYHQAFGIGIVEQIVEYRVDRARELLSTTSSPVAAIAAEVGYEDPKYFMRVFKRRTGLTPTQYRAAFPARLYNTV</sequence>